<comment type="caution">
    <text evidence="3">The sequence shown here is derived from an EMBL/GenBank/DDBJ whole genome shotgun (WGS) entry which is preliminary data.</text>
</comment>
<proteinExistence type="predicted"/>
<accession>A0A813IE37</accession>
<evidence type="ECO:0000313" key="3">
    <source>
        <dbReference type="EMBL" id="CAE8648972.1"/>
    </source>
</evidence>
<dbReference type="InterPro" id="IPR032880">
    <property type="entry name" value="CSC1/OSCA1-like_N"/>
</dbReference>
<feature type="non-terminal residue" evidence="3">
    <location>
        <position position="1"/>
    </location>
</feature>
<gene>
    <name evidence="3" type="ORF">PGLA2088_LOCUS7042</name>
</gene>
<dbReference type="EMBL" id="CAJNNW010007145">
    <property type="protein sequence ID" value="CAE8648972.1"/>
    <property type="molecule type" value="Genomic_DNA"/>
</dbReference>
<keyword evidence="1" id="KW-0472">Membrane</keyword>
<dbReference type="Proteomes" id="UP000626109">
    <property type="component" value="Unassembled WGS sequence"/>
</dbReference>
<dbReference type="Pfam" id="PF13967">
    <property type="entry name" value="RSN1_TM"/>
    <property type="match status" value="1"/>
</dbReference>
<sequence>VGSPANTSSWHQPKLRNLDGAVMVRFCALGFKFSLAGTVCSAFLIPLYLGGPGDAPMYSFNRYNLSNLRDPSGKQSERFWAVVVTAYFLTFIFGHLVLE</sequence>
<feature type="domain" description="CSC1/OSCA1-like N-terminal transmembrane" evidence="2">
    <location>
        <begin position="18"/>
        <end position="94"/>
    </location>
</feature>
<keyword evidence="1" id="KW-0812">Transmembrane</keyword>
<organism evidence="3 4">
    <name type="scientific">Polarella glacialis</name>
    <name type="common">Dinoflagellate</name>
    <dbReference type="NCBI Taxonomy" id="89957"/>
    <lineage>
        <taxon>Eukaryota</taxon>
        <taxon>Sar</taxon>
        <taxon>Alveolata</taxon>
        <taxon>Dinophyceae</taxon>
        <taxon>Suessiales</taxon>
        <taxon>Suessiaceae</taxon>
        <taxon>Polarella</taxon>
    </lineage>
</organism>
<dbReference type="AlphaFoldDB" id="A0A813IE37"/>
<evidence type="ECO:0000313" key="4">
    <source>
        <dbReference type="Proteomes" id="UP000626109"/>
    </source>
</evidence>
<reference evidence="3" key="1">
    <citation type="submission" date="2021-02" db="EMBL/GenBank/DDBJ databases">
        <authorList>
            <person name="Dougan E. K."/>
            <person name="Rhodes N."/>
            <person name="Thang M."/>
            <person name="Chan C."/>
        </authorList>
    </citation>
    <scope>NUCLEOTIDE SEQUENCE</scope>
</reference>
<feature type="transmembrane region" description="Helical" evidence="1">
    <location>
        <begin position="79"/>
        <end position="98"/>
    </location>
</feature>
<name>A0A813IE37_POLGL</name>
<evidence type="ECO:0000256" key="1">
    <source>
        <dbReference type="SAM" id="Phobius"/>
    </source>
</evidence>
<feature type="non-terminal residue" evidence="3">
    <location>
        <position position="99"/>
    </location>
</feature>
<evidence type="ECO:0000259" key="2">
    <source>
        <dbReference type="Pfam" id="PF13967"/>
    </source>
</evidence>
<protein>
    <recommendedName>
        <fullName evidence="2">CSC1/OSCA1-like N-terminal transmembrane domain-containing protein</fullName>
    </recommendedName>
</protein>
<keyword evidence="1" id="KW-1133">Transmembrane helix</keyword>
<feature type="transmembrane region" description="Helical" evidence="1">
    <location>
        <begin position="22"/>
        <end position="49"/>
    </location>
</feature>